<dbReference type="InterPro" id="IPR036249">
    <property type="entry name" value="Thioredoxin-like_sf"/>
</dbReference>
<dbReference type="EMBL" id="CP003397">
    <property type="protein sequence ID" value="AFE54056.1"/>
    <property type="molecule type" value="Genomic_DNA"/>
</dbReference>
<organism evidence="11 12">
    <name type="scientific">Rickettsia typhi str. TH1527</name>
    <dbReference type="NCBI Taxonomy" id="1003201"/>
    <lineage>
        <taxon>Bacteria</taxon>
        <taxon>Pseudomonadati</taxon>
        <taxon>Pseudomonadota</taxon>
        <taxon>Alphaproteobacteria</taxon>
        <taxon>Rickettsiales</taxon>
        <taxon>Rickettsiaceae</taxon>
        <taxon>Rickettsieae</taxon>
        <taxon>Rickettsia</taxon>
        <taxon>typhus group</taxon>
    </lineage>
</organism>
<comment type="similarity">
    <text evidence="3 9">Belongs to the glutaredoxin family.</text>
</comment>
<dbReference type="RefSeq" id="WP_011190665.1">
    <property type="nucleotide sequence ID" value="NC_017066.1"/>
</dbReference>
<comment type="subcellular location">
    <subcellularLocation>
        <location evidence="2">Cytoplasm</location>
    </subcellularLocation>
</comment>
<proteinExistence type="inferred from homology"/>
<evidence type="ECO:0000256" key="8">
    <source>
        <dbReference type="ARBA" id="ARBA00023284"/>
    </source>
</evidence>
<dbReference type="NCBIfam" id="TIGR02181">
    <property type="entry name" value="GRX_bact"/>
    <property type="match status" value="1"/>
</dbReference>
<dbReference type="CDD" id="cd03418">
    <property type="entry name" value="GRX_GRXb_1_3_like"/>
    <property type="match status" value="1"/>
</dbReference>
<keyword evidence="6 9" id="KW-0249">Electron transport</keyword>
<dbReference type="PRINTS" id="PR00160">
    <property type="entry name" value="GLUTAREDOXIN"/>
</dbReference>
<comment type="subunit">
    <text evidence="4">Monomer.</text>
</comment>
<gene>
    <name evidence="11" type="ORF">RTTH1527_00955</name>
</gene>
<evidence type="ECO:0000259" key="10">
    <source>
        <dbReference type="Pfam" id="PF00462"/>
    </source>
</evidence>
<keyword evidence="5 9" id="KW-0813">Transport</keyword>
<dbReference type="Pfam" id="PF00462">
    <property type="entry name" value="Glutaredoxin"/>
    <property type="match status" value="1"/>
</dbReference>
<evidence type="ECO:0000256" key="4">
    <source>
        <dbReference type="ARBA" id="ARBA00011245"/>
    </source>
</evidence>
<evidence type="ECO:0000256" key="5">
    <source>
        <dbReference type="ARBA" id="ARBA00022448"/>
    </source>
</evidence>
<keyword evidence="12" id="KW-1185">Reference proteome</keyword>
<evidence type="ECO:0000313" key="12">
    <source>
        <dbReference type="Proteomes" id="UP000007581"/>
    </source>
</evidence>
<feature type="domain" description="Glutaredoxin" evidence="10">
    <location>
        <begin position="9"/>
        <end position="70"/>
    </location>
</feature>
<reference evidence="11" key="1">
    <citation type="submission" date="2012-03" db="EMBL/GenBank/DDBJ databases">
        <authorList>
            <person name="Johnson S.L."/>
            <person name="Sims D."/>
            <person name="Han S."/>
            <person name="Bruce D.C."/>
            <person name="Dasch G.A."/>
        </authorList>
    </citation>
    <scope>NUCLEOTIDE SEQUENCE [LARGE SCALE GENOMIC DNA]</scope>
    <source>
        <strain evidence="11">TH1527</strain>
    </source>
</reference>
<evidence type="ECO:0000256" key="7">
    <source>
        <dbReference type="ARBA" id="ARBA00023157"/>
    </source>
</evidence>
<dbReference type="PANTHER" id="PTHR45694:SF18">
    <property type="entry name" value="GLUTAREDOXIN-1-RELATED"/>
    <property type="match status" value="1"/>
</dbReference>
<accession>A0ABM5MTL0</accession>
<comment type="function">
    <text evidence="1 9">Has a glutathione-disulfide oxidoreductase activity in the presence of NADPH and glutathione reductase. Reduces low molecular weight disulfides and proteins.</text>
</comment>
<dbReference type="PANTHER" id="PTHR45694">
    <property type="entry name" value="GLUTAREDOXIN 2"/>
    <property type="match status" value="1"/>
</dbReference>
<name>A0ABM5MTL0_RICTP</name>
<keyword evidence="9" id="KW-0963">Cytoplasm</keyword>
<dbReference type="InterPro" id="IPR002109">
    <property type="entry name" value="Glutaredoxin"/>
</dbReference>
<evidence type="ECO:0000256" key="1">
    <source>
        <dbReference type="ARBA" id="ARBA00002549"/>
    </source>
</evidence>
<evidence type="ECO:0000313" key="11">
    <source>
        <dbReference type="EMBL" id="AFE54056.1"/>
    </source>
</evidence>
<evidence type="ECO:0000256" key="3">
    <source>
        <dbReference type="ARBA" id="ARBA00007787"/>
    </source>
</evidence>
<evidence type="ECO:0000256" key="6">
    <source>
        <dbReference type="ARBA" id="ARBA00022982"/>
    </source>
</evidence>
<dbReference type="InterPro" id="IPR011900">
    <property type="entry name" value="GRX_bact"/>
</dbReference>
<keyword evidence="8 9" id="KW-0676">Redox-active center</keyword>
<protein>
    <recommendedName>
        <fullName evidence="9">Glutaredoxin</fullName>
    </recommendedName>
</protein>
<evidence type="ECO:0000256" key="2">
    <source>
        <dbReference type="ARBA" id="ARBA00004496"/>
    </source>
</evidence>
<dbReference type="PROSITE" id="PS00195">
    <property type="entry name" value="GLUTAREDOXIN_1"/>
    <property type="match status" value="1"/>
</dbReference>
<dbReference type="SUPFAM" id="SSF52833">
    <property type="entry name" value="Thioredoxin-like"/>
    <property type="match status" value="1"/>
</dbReference>
<dbReference type="PROSITE" id="PS51257">
    <property type="entry name" value="PROKAR_LIPOPROTEIN"/>
    <property type="match status" value="1"/>
</dbReference>
<evidence type="ECO:0000256" key="9">
    <source>
        <dbReference type="RuleBase" id="RU364065"/>
    </source>
</evidence>
<dbReference type="Proteomes" id="UP000007581">
    <property type="component" value="Chromosome"/>
</dbReference>
<dbReference type="InterPro" id="IPR014025">
    <property type="entry name" value="Glutaredoxin_subgr"/>
</dbReference>
<sequence>MNKSILHTIIIYTLASCPYCIKAKALLDKKNVIYEEIEVSNFTQEEKEAFIKKSGGKNTVPQIFIDNMHVGGCDDLFNLEQDGRLDKLLETQPKNKNSLTVSGA</sequence>
<keyword evidence="7" id="KW-1015">Disulfide bond</keyword>
<dbReference type="Gene3D" id="3.40.30.10">
    <property type="entry name" value="Glutaredoxin"/>
    <property type="match status" value="1"/>
</dbReference>
<dbReference type="InterPro" id="IPR011767">
    <property type="entry name" value="GLR_AS"/>
</dbReference>
<dbReference type="PROSITE" id="PS51354">
    <property type="entry name" value="GLUTAREDOXIN_2"/>
    <property type="match status" value="1"/>
</dbReference>